<organism evidence="3 4">
    <name type="scientific">Eubacterium ruminantium</name>
    <dbReference type="NCBI Taxonomy" id="42322"/>
    <lineage>
        <taxon>Bacteria</taxon>
        <taxon>Bacillati</taxon>
        <taxon>Bacillota</taxon>
        <taxon>Clostridia</taxon>
        <taxon>Eubacteriales</taxon>
        <taxon>Eubacteriaceae</taxon>
        <taxon>Eubacterium</taxon>
    </lineage>
</organism>
<dbReference type="Gene3D" id="3.40.50.720">
    <property type="entry name" value="NAD(P)-binding Rossmann-like Domain"/>
    <property type="match status" value="1"/>
</dbReference>
<feature type="domain" description="Putative oxidoreductase/dehydrogenase Rossmann-like" evidence="1">
    <location>
        <begin position="2"/>
        <end position="115"/>
    </location>
</feature>
<dbReference type="InterPro" id="IPR008927">
    <property type="entry name" value="6-PGluconate_DH-like_C_sf"/>
</dbReference>
<name>A0A1T4PA42_9FIRM</name>
<dbReference type="InterPro" id="IPR037108">
    <property type="entry name" value="TM1727-like_C_sf"/>
</dbReference>
<proteinExistence type="predicted"/>
<dbReference type="Pfam" id="PF10728">
    <property type="entry name" value="DUF2520"/>
    <property type="match status" value="1"/>
</dbReference>
<keyword evidence="4" id="KW-1185">Reference proteome</keyword>
<dbReference type="RefSeq" id="WP_078787715.1">
    <property type="nucleotide sequence ID" value="NZ_FMTO01000010.1"/>
</dbReference>
<dbReference type="InterPro" id="IPR019665">
    <property type="entry name" value="OxRdtase/DH_put_Rossmann_dom"/>
</dbReference>
<protein>
    <submittedName>
        <fullName evidence="3">Predicted oxidoreductase, contains short-chain dehydrogenase (SDR) and DUF2520 domains</fullName>
    </submittedName>
</protein>
<evidence type="ECO:0000313" key="3">
    <source>
        <dbReference type="EMBL" id="SJZ88372.1"/>
    </source>
</evidence>
<feature type="domain" description="DUF2520" evidence="2">
    <location>
        <begin position="133"/>
        <end position="257"/>
    </location>
</feature>
<reference evidence="3 4" key="1">
    <citation type="submission" date="2017-02" db="EMBL/GenBank/DDBJ databases">
        <authorList>
            <person name="Peterson S.W."/>
        </authorList>
    </citation>
    <scope>NUCLEOTIDE SEQUENCE [LARGE SCALE GENOMIC DNA]</scope>
    <source>
        <strain evidence="3 4">ATCC 17233</strain>
    </source>
</reference>
<dbReference type="Gene3D" id="1.10.1040.20">
    <property type="entry name" value="ProC-like, C-terminal domain"/>
    <property type="match status" value="1"/>
</dbReference>
<accession>A0A1T4PA42</accession>
<sequence>MRIGFIGAGKVGCTLGKYFRENGIPVSGYYNRTSEHAKEAAEFTDTLYYEDVNDLINESDMIFITVSDNSIPMVYGSLDKKILAGKIIAHSSGALSSSVFTDSGTYGFYGYSIHPIYAVNDRFTAYKNVQNAFITIEGNEDKIDFLLNLFRSLGNKTAKISSENKVRYHSAAVFASNLVCGLFGKAEDILVSCGFSQDDAKDALKGLFLDNASGIADKGPMLQLTGPIERNDTGTVRKHLDVLSEDEKEVYIAASKAVLKLAKRKHSDRDYNEMETLLGGGKE</sequence>
<gene>
    <name evidence="3" type="ORF">SAMN02745110_01896</name>
</gene>
<dbReference type="SUPFAM" id="SSF51735">
    <property type="entry name" value="NAD(P)-binding Rossmann-fold domains"/>
    <property type="match status" value="1"/>
</dbReference>
<dbReference type="PANTHER" id="PTHR40459:SF1">
    <property type="entry name" value="CONSERVED HYPOTHETICAL ALANINE AND LEUCINE RICH PROTEIN"/>
    <property type="match status" value="1"/>
</dbReference>
<dbReference type="InterPro" id="IPR036291">
    <property type="entry name" value="NAD(P)-bd_dom_sf"/>
</dbReference>
<dbReference type="InterPro" id="IPR018931">
    <property type="entry name" value="DUF2520"/>
</dbReference>
<dbReference type="Proteomes" id="UP000189857">
    <property type="component" value="Unassembled WGS sequence"/>
</dbReference>
<dbReference type="SUPFAM" id="SSF48179">
    <property type="entry name" value="6-phosphogluconate dehydrogenase C-terminal domain-like"/>
    <property type="match status" value="1"/>
</dbReference>
<evidence type="ECO:0000259" key="2">
    <source>
        <dbReference type="Pfam" id="PF10728"/>
    </source>
</evidence>
<dbReference type="PANTHER" id="PTHR40459">
    <property type="entry name" value="CONSERVED HYPOTHETICAL ALANINE AND LEUCINE RICH PROTEIN"/>
    <property type="match status" value="1"/>
</dbReference>
<dbReference type="EMBL" id="FUXA01000011">
    <property type="protein sequence ID" value="SJZ88372.1"/>
    <property type="molecule type" value="Genomic_DNA"/>
</dbReference>
<evidence type="ECO:0000259" key="1">
    <source>
        <dbReference type="Pfam" id="PF10727"/>
    </source>
</evidence>
<evidence type="ECO:0000313" key="4">
    <source>
        <dbReference type="Proteomes" id="UP000189857"/>
    </source>
</evidence>
<dbReference type="AlphaFoldDB" id="A0A1T4PA42"/>
<dbReference type="Pfam" id="PF10727">
    <property type="entry name" value="Rossmann-like"/>
    <property type="match status" value="1"/>
</dbReference>